<organism evidence="1 2">
    <name type="scientific">Rhodonia placenta</name>
    <dbReference type="NCBI Taxonomy" id="104341"/>
    <lineage>
        <taxon>Eukaryota</taxon>
        <taxon>Fungi</taxon>
        <taxon>Dikarya</taxon>
        <taxon>Basidiomycota</taxon>
        <taxon>Agaricomycotina</taxon>
        <taxon>Agaricomycetes</taxon>
        <taxon>Polyporales</taxon>
        <taxon>Adustoporiaceae</taxon>
        <taxon>Rhodonia</taxon>
    </lineage>
</organism>
<reference evidence="1" key="1">
    <citation type="submission" date="2020-11" db="EMBL/GenBank/DDBJ databases">
        <authorList>
            <person name="Koelle M."/>
            <person name="Horta M.A.C."/>
            <person name="Nowrousian M."/>
            <person name="Ohm R.A."/>
            <person name="Benz P."/>
            <person name="Pilgard A."/>
        </authorList>
    </citation>
    <scope>NUCLEOTIDE SEQUENCE</scope>
    <source>
        <strain evidence="1">FPRL280</strain>
    </source>
</reference>
<sequence length="49" mass="5647">MTSSSLQRTWLSLTRSTWARAVRSAGTLSMWSERRLRVHPSSNILFDPI</sequence>
<name>A0A8H7NX14_9APHY</name>
<evidence type="ECO:0000313" key="1">
    <source>
        <dbReference type="EMBL" id="KAF9808123.1"/>
    </source>
</evidence>
<evidence type="ECO:0000313" key="2">
    <source>
        <dbReference type="Proteomes" id="UP000639403"/>
    </source>
</evidence>
<accession>A0A8H7NX14</accession>
<comment type="caution">
    <text evidence="1">The sequence shown here is derived from an EMBL/GenBank/DDBJ whole genome shotgun (WGS) entry which is preliminary data.</text>
</comment>
<dbReference type="Proteomes" id="UP000639403">
    <property type="component" value="Unassembled WGS sequence"/>
</dbReference>
<proteinExistence type="predicted"/>
<dbReference type="EMBL" id="JADOXO010000252">
    <property type="protein sequence ID" value="KAF9808123.1"/>
    <property type="molecule type" value="Genomic_DNA"/>
</dbReference>
<reference evidence="1" key="2">
    <citation type="journal article" name="Front. Microbiol.">
        <title>Degradative Capacity of Two Strains of Rhodonia placenta: From Phenotype to Genotype.</title>
        <authorList>
            <person name="Kolle M."/>
            <person name="Horta M.A.C."/>
            <person name="Nowrousian M."/>
            <person name="Ohm R.A."/>
            <person name="Benz J.P."/>
            <person name="Pilgard A."/>
        </authorList>
    </citation>
    <scope>NUCLEOTIDE SEQUENCE</scope>
    <source>
        <strain evidence="1">FPRL280</strain>
    </source>
</reference>
<protein>
    <submittedName>
        <fullName evidence="1">Uncharacterized protein</fullName>
    </submittedName>
</protein>
<dbReference type="AlphaFoldDB" id="A0A8H7NX14"/>
<gene>
    <name evidence="1" type="ORF">IEO21_07977</name>
</gene>